<dbReference type="GO" id="GO:0006396">
    <property type="term" value="P:RNA processing"/>
    <property type="evidence" value="ECO:0007669"/>
    <property type="project" value="InterPro"/>
</dbReference>
<evidence type="ECO:0000313" key="1">
    <source>
        <dbReference type="EMBL" id="GMH77843.1"/>
    </source>
</evidence>
<evidence type="ECO:0000313" key="2">
    <source>
        <dbReference type="Proteomes" id="UP001162640"/>
    </source>
</evidence>
<dbReference type="Pfam" id="PF13181">
    <property type="entry name" value="TPR_8"/>
    <property type="match status" value="1"/>
</dbReference>
<protein>
    <submittedName>
        <fullName evidence="1">Uncharacterized protein</fullName>
    </submittedName>
</protein>
<name>A0A9W7AZH6_9STRA</name>
<proteinExistence type="predicted"/>
<dbReference type="InterPro" id="IPR003107">
    <property type="entry name" value="HAT"/>
</dbReference>
<comment type="caution">
    <text evidence="1">The sequence shown here is derived from an EMBL/GenBank/DDBJ whole genome shotgun (WGS) entry which is preliminary data.</text>
</comment>
<organism evidence="1 2">
    <name type="scientific">Triparma laevis f. inornata</name>
    <dbReference type="NCBI Taxonomy" id="1714386"/>
    <lineage>
        <taxon>Eukaryota</taxon>
        <taxon>Sar</taxon>
        <taxon>Stramenopiles</taxon>
        <taxon>Ochrophyta</taxon>
        <taxon>Bolidophyceae</taxon>
        <taxon>Parmales</taxon>
        <taxon>Triparmaceae</taxon>
        <taxon>Triparma</taxon>
    </lineage>
</organism>
<dbReference type="InterPro" id="IPR019734">
    <property type="entry name" value="TPR_rpt"/>
</dbReference>
<dbReference type="Gene3D" id="1.25.40.10">
    <property type="entry name" value="Tetratricopeptide repeat domain"/>
    <property type="match status" value="1"/>
</dbReference>
<sequence length="488" mass="54985">MAALHFPSSSIFSPAVPSTLSSIQTETTQYEKDLLKKLGTSPNDPITLGAMASYLSLQPYRYSETVEYFERSLVNCCTGGDIRSDVDEKYKLVYSTYVSVYATFLCSCSNDDISDPRFVGDYGGKVGKSSLTEKIELLYRRSVEELDCDHNPINDTAIFLHRNVKDYKAAEKMYQSFLSSQPGAASVWSKYGNFCKSIKKDVKAAEAAYLKGIKSGPTNVECLTSYAVFLHGTIQNYAKAEVYYERAHEVDGCHVNNLSNYGLYLSEIKCDFDKSEQMYLQAMRIDPHHHNSIYNYAVLLDSGIKDKHKAEEYYLKCLEVNPKHCFCLYNLAILVEELRGGEEEGKVEAEKLFLKAVEASHDDPMTVADYGRFLLVCIGDAERAKKELMRAVEIDGGCVVGNYNLGVIEYNVGKFGNALKYFGRVLKREAGHWESIRWSARCYVKEGKRKEAEKYYGLCLGNVPEEERGGVVLEIEDFKGGKKRRGSK</sequence>
<accession>A0A9W7AZH6</accession>
<dbReference type="PANTHER" id="PTHR26312:SF132">
    <property type="entry name" value="OS01G0855200 PROTEIN"/>
    <property type="match status" value="1"/>
</dbReference>
<reference evidence="2" key="1">
    <citation type="journal article" date="2023" name="Commun. Biol.">
        <title>Genome analysis of Parmales, the sister group of diatoms, reveals the evolutionary specialization of diatoms from phago-mixotrophs to photoautotrophs.</title>
        <authorList>
            <person name="Ban H."/>
            <person name="Sato S."/>
            <person name="Yoshikawa S."/>
            <person name="Yamada K."/>
            <person name="Nakamura Y."/>
            <person name="Ichinomiya M."/>
            <person name="Sato N."/>
            <person name="Blanc-Mathieu R."/>
            <person name="Endo H."/>
            <person name="Kuwata A."/>
            <person name="Ogata H."/>
        </authorList>
    </citation>
    <scope>NUCLEOTIDE SEQUENCE [LARGE SCALE GENOMIC DNA]</scope>
</reference>
<dbReference type="PANTHER" id="PTHR26312">
    <property type="entry name" value="TETRATRICOPEPTIDE REPEAT PROTEIN 5"/>
    <property type="match status" value="1"/>
</dbReference>
<dbReference type="SMART" id="SM00386">
    <property type="entry name" value="HAT"/>
    <property type="match status" value="4"/>
</dbReference>
<dbReference type="EMBL" id="BLQM01000239">
    <property type="protein sequence ID" value="GMH77843.1"/>
    <property type="molecule type" value="Genomic_DNA"/>
</dbReference>
<dbReference type="SUPFAM" id="SSF48452">
    <property type="entry name" value="TPR-like"/>
    <property type="match status" value="1"/>
</dbReference>
<dbReference type="Pfam" id="PF23240">
    <property type="entry name" value="HAT_PRP39_N"/>
    <property type="match status" value="1"/>
</dbReference>
<gene>
    <name evidence="1" type="ORF">TL16_g07556</name>
</gene>
<dbReference type="Proteomes" id="UP001162640">
    <property type="component" value="Unassembled WGS sequence"/>
</dbReference>
<dbReference type="AlphaFoldDB" id="A0A9W7AZH6"/>
<dbReference type="InterPro" id="IPR011990">
    <property type="entry name" value="TPR-like_helical_dom_sf"/>
</dbReference>